<feature type="region of interest" description="Disordered" evidence="4">
    <location>
        <begin position="1954"/>
        <end position="2013"/>
    </location>
</feature>
<dbReference type="EMBL" id="CP000089">
    <property type="protein sequence ID" value="AAZ46849.1"/>
    <property type="molecule type" value="Genomic_DNA"/>
</dbReference>
<sequence length="2079" mass="204217">MNRTYRVVWNHVKNTWQAVAECARGRGKTKSEKLMTVAVAAGLSLLGADQALAAGTLPTGGNVVAGTGSISQSGNAMTINQSSSKLAIDWQSFSVGQGYQVNFVQPGANAVALNRVLGSDVSVIQGSIKANGQVFLINPNGVLFSPTAQVNVGSLLASTLNMSTADFMAGNYKLSGTSSNAVVNQGNITAVGDGGKGGSIALIAAKVSNEGNLAATGGNVLMAAASSVTLDLGGPVKLQVNQGTLDALVENGGAIQADGGFIYLTAKAVNELTSATVNNTGTVRAQTLATGEKGEIRLIGDMSHGTLNVGGTLDASAPRGGDGGFIETSAMTVNMADGLAVTTLAPYGKTGTLLVDPNNYTVAASGGNATGASFTSLINSNNVTISTASYGTAGGSGDIFINDNITKTAAAGTTSLTFLAERNIEVNASITSIGAPLNIELSAANNASGTLGGVQIVSGKTLNSNGGNILIGGAGGSVAGAQTLSHGIGYALNYSASQEAVSIGSSANILSRGGDITINGYSNQPVAGNSDTTGVHVGASAVIDSGYYAPSATTASYGGYINISGKYVGGVGGNSNKVFGVKIDNPSGGGGQTTISASTTTGAIRIEGSSTYDTPGTYALNMATNGLAGNIYFNAYSVADLIFILNGGLTGATFTYSPPTSGCRTGYPNCGMLFVSGANNSYLYATYNAVNMSTLPVYVSATLTGTKAYDGTLAATNLGFSNISILDPNTSGYSSANVTSASYVTPGANVGAYSNLSASSLSRNYTANGNTYVVGYNFTVSPSYTITPATATLSAVKTYNGDASFSSAQITASGVNGETLALTGSGPATANSSQVTDNTTNFLTALGGLTLANGASGTAGLASNYVLPSLSARSTQNTATINPFGVTVIGVGGSKNYDGTATFSASQLNLGAGVAGGDSVALAGSADVASKNVGTYTQWTSSSLSLTGTQASNYTLTGGAVSALINPAPLGVAVNAVYNGTNAFVSTGGATNASAGTIGTGGTLAVTGLVGSERLTGVTVSDANVDVVTGNKYVTGTVGSNGFLASNYALYNAGTPTYNVSTVGNAITTSNNTVSITPAPLGIAAAPTYNGSTGFTASSGVPDNGTGSLTTGGNVTAAGLVNGQTLGGFTLDNANVVGATKVTGVTLNGGIDARNYVLNGATFGSASSVVAGGATDGSAATNVVALAAAPLGVAIGGTYNGTTSIAPTSFSPYGLLGSDTITALTSATINSPNVYANGSNFVKSIVVGSGSTDIRNYAINQTYNATLDINGNASSTTTSVATLVRAPLGVAVAGTYNGTSTVSTADGATITGYGLVGQDSDSSLNTATLDSKNVASASKVVSLSGTGTFDLRNYVLDGSVNTTPATAGSALDGSGATNTAALARAALGVAINGTYNGTTSFTSSNATITTNGLVGGDTLTGVTVHDANVFSNGGNYITALTGGTASLANYILSGTTNTTTSGATISTAHNNATLVRAPLGVAVAGTYNGTSTVSTADGATITGYGLVGQDASISLNTATLDSKNVASASKVASLSGTGTFDLRNYVLDGSVNTTPATAGSALDGSGATNTATLARATLGVAVNGTYNGTTSFTSSNATITTNGLVGGDTLTSVTVHDANVFSNGSNYITALTGGTASLANYTLSGNTNTTTSGATISTAHNNATLVRAPLGVAVSGTYNGTSTVSTADGATITGYGLVGQDSGISLNTATLDSKNVASASKVVSLTGTGTFDLRNYVLDGSVNTTPATAGNALDGSGATNTATLARRAITVAADDQQKFVGDTDPGLTYQIASGSLAAGDSLAGSLARASGESLGQYAIHAGLNNSNYAITAVDGKLDILARNEPPPPPNPIIVPAFIDNGSSALSAAVRPASFGGLSYVPVGGGQSAGSVAQSGASGDQAQAGRSSLNFVGNTSTEVAGNGAGVQPNNPAAGGSEQTTGIRSALSDVTNNSADTNLAAANGTSSNAGGDATSNRTGSGTSSQAGNSGEERRLAAEGNGEQPTGSRSTLNFVGDDSAEGKLAADRTGNPPAEAGKRKAAQELNVNNVTVPSSSGPLDVFVVDSGINIARTVTLDLLNNR</sequence>
<accession>Q47E82</accession>
<dbReference type="PANTHER" id="PTHR12338:SF8">
    <property type="entry name" value="HEME_HEMOPEXIN-BINDING PROTEIN"/>
    <property type="match status" value="1"/>
</dbReference>
<feature type="compositionally biased region" description="Polar residues" evidence="4">
    <location>
        <begin position="1972"/>
        <end position="1986"/>
    </location>
</feature>
<gene>
    <name evidence="6" type="ordered locus">Daro_2106</name>
</gene>
<dbReference type="SMART" id="SM00912">
    <property type="entry name" value="Haemagg_act"/>
    <property type="match status" value="1"/>
</dbReference>
<evidence type="ECO:0000256" key="1">
    <source>
        <dbReference type="ARBA" id="ARBA00004613"/>
    </source>
</evidence>
<evidence type="ECO:0000256" key="2">
    <source>
        <dbReference type="ARBA" id="ARBA00022525"/>
    </source>
</evidence>
<evidence type="ECO:0000256" key="3">
    <source>
        <dbReference type="ARBA" id="ARBA00022729"/>
    </source>
</evidence>
<reference evidence="6" key="1">
    <citation type="submission" date="2005-08" db="EMBL/GenBank/DDBJ databases">
        <title>Complete sequence of Dechloromonas aromatica RCB.</title>
        <authorList>
            <person name="Salinero K.K."/>
            <person name="Copeland A."/>
            <person name="Lucas S."/>
            <person name="Lapidus A."/>
            <person name="Barry K."/>
            <person name="Detter J.C."/>
            <person name="Glavina T."/>
            <person name="Hammon N."/>
            <person name="Israni S."/>
            <person name="Pitluck S."/>
            <person name="Di Bartolo G."/>
            <person name="Trong S."/>
            <person name="Schmutz J."/>
            <person name="Larimer F."/>
            <person name="Land M."/>
            <person name="Ivanova N."/>
            <person name="Richardson P."/>
        </authorList>
    </citation>
    <scope>NUCLEOTIDE SEQUENCE</scope>
    <source>
        <strain evidence="6">RCB</strain>
    </source>
</reference>
<proteinExistence type="predicted"/>
<dbReference type="OrthoDB" id="218680at2"/>
<dbReference type="InterPro" id="IPR024973">
    <property type="entry name" value="ESPR"/>
</dbReference>
<dbReference type="Pfam" id="PF18657">
    <property type="entry name" value="YDG"/>
    <property type="match status" value="1"/>
</dbReference>
<evidence type="ECO:0000259" key="5">
    <source>
        <dbReference type="SMART" id="SM00912"/>
    </source>
</evidence>
<dbReference type="NCBIfam" id="TIGR01901">
    <property type="entry name" value="adhes_NPXG"/>
    <property type="match status" value="1"/>
</dbReference>
<feature type="compositionally biased region" description="Polar residues" evidence="4">
    <location>
        <begin position="2000"/>
        <end position="2010"/>
    </location>
</feature>
<dbReference type="InterPro" id="IPR050909">
    <property type="entry name" value="Bact_Autotransporter_VF"/>
</dbReference>
<dbReference type="InterPro" id="IPR011050">
    <property type="entry name" value="Pectin_lyase_fold/virulence"/>
</dbReference>
<dbReference type="STRING" id="159087.Daro_2106"/>
<comment type="subcellular location">
    <subcellularLocation>
        <location evidence="1">Secreted</location>
    </subcellularLocation>
</comment>
<protein>
    <submittedName>
        <fullName evidence="6">Filamentous hemagglutinin, N-terminal</fullName>
    </submittedName>
</protein>
<dbReference type="GO" id="GO:0005576">
    <property type="term" value="C:extracellular region"/>
    <property type="evidence" value="ECO:0007669"/>
    <property type="project" value="UniProtKB-SubCell"/>
</dbReference>
<dbReference type="InterPro" id="IPR008638">
    <property type="entry name" value="FhaB/CdiA-like_TPS"/>
</dbReference>
<feature type="compositionally biased region" description="Low complexity" evidence="4">
    <location>
        <begin position="1955"/>
        <end position="1971"/>
    </location>
</feature>
<dbReference type="Pfam" id="PF18676">
    <property type="entry name" value="MBG_2"/>
    <property type="match status" value="1"/>
</dbReference>
<keyword evidence="3" id="KW-0732">Signal</keyword>
<dbReference type="PANTHER" id="PTHR12338">
    <property type="entry name" value="AUTOTRANSPORTER"/>
    <property type="match status" value="1"/>
</dbReference>
<organism evidence="6">
    <name type="scientific">Dechloromonas aromatica (strain RCB)</name>
    <dbReference type="NCBI Taxonomy" id="159087"/>
    <lineage>
        <taxon>Bacteria</taxon>
        <taxon>Pseudomonadati</taxon>
        <taxon>Pseudomonadota</taxon>
        <taxon>Betaproteobacteria</taxon>
        <taxon>Rhodocyclales</taxon>
        <taxon>Azonexaceae</taxon>
        <taxon>Dechloromonas</taxon>
    </lineage>
</organism>
<feature type="domain" description="Filamentous haemagglutinin FhaB/tRNA nuclease CdiA-like TPS" evidence="5">
    <location>
        <begin position="54"/>
        <end position="166"/>
    </location>
</feature>
<dbReference type="HOGENOM" id="CLU_238245_0_0_4"/>
<name>Q47E82_DECAR</name>
<dbReference type="InterPro" id="IPR041286">
    <property type="entry name" value="MBG_2"/>
</dbReference>
<dbReference type="InterPro" id="IPR012334">
    <property type="entry name" value="Pectin_lyas_fold"/>
</dbReference>
<dbReference type="eggNOG" id="COG3210">
    <property type="taxonomic scope" value="Bacteria"/>
</dbReference>
<dbReference type="Pfam" id="PF05860">
    <property type="entry name" value="TPS"/>
    <property type="match status" value="1"/>
</dbReference>
<dbReference type="InterPro" id="IPR041248">
    <property type="entry name" value="YDG"/>
</dbReference>
<evidence type="ECO:0000313" key="6">
    <source>
        <dbReference type="EMBL" id="AAZ46849.1"/>
    </source>
</evidence>
<keyword evidence="2" id="KW-0964">Secreted</keyword>
<feature type="region of interest" description="Disordered" evidence="4">
    <location>
        <begin position="1912"/>
        <end position="1938"/>
    </location>
</feature>
<evidence type="ECO:0000256" key="4">
    <source>
        <dbReference type="SAM" id="MobiDB-lite"/>
    </source>
</evidence>
<dbReference type="SUPFAM" id="SSF51126">
    <property type="entry name" value="Pectin lyase-like"/>
    <property type="match status" value="1"/>
</dbReference>
<dbReference type="KEGG" id="dar:Daro_2106"/>
<dbReference type="Gene3D" id="2.160.20.10">
    <property type="entry name" value="Single-stranded right-handed beta-helix, Pectin lyase-like"/>
    <property type="match status" value="1"/>
</dbReference>
<dbReference type="Pfam" id="PF13018">
    <property type="entry name" value="ESPR"/>
    <property type="match status" value="1"/>
</dbReference>